<accession>A0AAI8YNS6</accession>
<comment type="caution">
    <text evidence="2">The sequence shown here is derived from an EMBL/GenBank/DDBJ whole genome shotgun (WGS) entry which is preliminary data.</text>
</comment>
<proteinExistence type="predicted"/>
<gene>
    <name evidence="2" type="ORF">KHLLAP_LOCUS12036</name>
</gene>
<dbReference type="Proteomes" id="UP001295740">
    <property type="component" value="Unassembled WGS sequence"/>
</dbReference>
<feature type="region of interest" description="Disordered" evidence="1">
    <location>
        <begin position="1"/>
        <end position="28"/>
    </location>
</feature>
<evidence type="ECO:0000313" key="2">
    <source>
        <dbReference type="EMBL" id="CAJ2511568.1"/>
    </source>
</evidence>
<reference evidence="2" key="1">
    <citation type="submission" date="2023-10" db="EMBL/GenBank/DDBJ databases">
        <authorList>
            <person name="Hackl T."/>
        </authorList>
    </citation>
    <scope>NUCLEOTIDE SEQUENCE</scope>
</reference>
<keyword evidence="3" id="KW-1185">Reference proteome</keyword>
<sequence>MRSWLLAKPISGTRSPYPARDAPPGPGPIHELLVQAGVEHATTRGHIVGTSNRTQLRARQAAAAAAAANAGQGGGQ</sequence>
<dbReference type="EMBL" id="CAUWAG010000018">
    <property type="protein sequence ID" value="CAJ2511568.1"/>
    <property type="molecule type" value="Genomic_DNA"/>
</dbReference>
<dbReference type="AlphaFoldDB" id="A0AAI8YNS6"/>
<organism evidence="2 3">
    <name type="scientific">Anthostomella pinea</name>
    <dbReference type="NCBI Taxonomy" id="933095"/>
    <lineage>
        <taxon>Eukaryota</taxon>
        <taxon>Fungi</taxon>
        <taxon>Dikarya</taxon>
        <taxon>Ascomycota</taxon>
        <taxon>Pezizomycotina</taxon>
        <taxon>Sordariomycetes</taxon>
        <taxon>Xylariomycetidae</taxon>
        <taxon>Xylariales</taxon>
        <taxon>Xylariaceae</taxon>
        <taxon>Anthostomella</taxon>
    </lineage>
</organism>
<protein>
    <submittedName>
        <fullName evidence="2">Uu.00g071930.m01.CDS01</fullName>
    </submittedName>
</protein>
<evidence type="ECO:0000313" key="3">
    <source>
        <dbReference type="Proteomes" id="UP001295740"/>
    </source>
</evidence>
<evidence type="ECO:0000256" key="1">
    <source>
        <dbReference type="SAM" id="MobiDB-lite"/>
    </source>
</evidence>
<name>A0AAI8YNS6_9PEZI</name>